<dbReference type="InterPro" id="IPR016181">
    <property type="entry name" value="Acyl_CoA_acyltransferase"/>
</dbReference>
<dbReference type="RefSeq" id="WP_343767269.1">
    <property type="nucleotide sequence ID" value="NZ_BAAACF010000001.1"/>
</dbReference>
<protein>
    <recommendedName>
        <fullName evidence="1">N-acetyltransferase domain-containing protein</fullName>
    </recommendedName>
</protein>
<dbReference type="InterPro" id="IPR000182">
    <property type="entry name" value="GNAT_dom"/>
</dbReference>
<evidence type="ECO:0000313" key="2">
    <source>
        <dbReference type="EMBL" id="GAA0720483.1"/>
    </source>
</evidence>
<feature type="domain" description="N-acetyltransferase" evidence="1">
    <location>
        <begin position="18"/>
        <end position="65"/>
    </location>
</feature>
<sequence length="93" mass="10936">MINFTSFPNIETRNLLYYQGKGLMKEALLSVIEYGLKVMNLKALEAYTEENNIKSIKLLEKCNFTLANRVDDEGYFNNRVYHMLVYRLENSTQ</sequence>
<dbReference type="PANTHER" id="PTHR43792:SF1">
    <property type="entry name" value="N-ACETYLTRANSFERASE DOMAIN-CONTAINING PROTEIN"/>
    <property type="match status" value="1"/>
</dbReference>
<accession>A0ABN1ISP6</accession>
<dbReference type="Proteomes" id="UP001500339">
    <property type="component" value="Unassembled WGS sequence"/>
</dbReference>
<dbReference type="Gene3D" id="3.40.630.30">
    <property type="match status" value="1"/>
</dbReference>
<keyword evidence="3" id="KW-1185">Reference proteome</keyword>
<dbReference type="Pfam" id="PF13302">
    <property type="entry name" value="Acetyltransf_3"/>
    <property type="match status" value="1"/>
</dbReference>
<organism evidence="2 3">
    <name type="scientific">Clostridium malenominatum</name>
    <dbReference type="NCBI Taxonomy" id="1539"/>
    <lineage>
        <taxon>Bacteria</taxon>
        <taxon>Bacillati</taxon>
        <taxon>Bacillota</taxon>
        <taxon>Clostridia</taxon>
        <taxon>Eubacteriales</taxon>
        <taxon>Clostridiaceae</taxon>
        <taxon>Clostridium</taxon>
    </lineage>
</organism>
<evidence type="ECO:0000259" key="1">
    <source>
        <dbReference type="Pfam" id="PF13302"/>
    </source>
</evidence>
<dbReference type="SUPFAM" id="SSF55729">
    <property type="entry name" value="Acyl-CoA N-acyltransferases (Nat)"/>
    <property type="match status" value="1"/>
</dbReference>
<dbReference type="PANTHER" id="PTHR43792">
    <property type="entry name" value="GNAT FAMILY, PUTATIVE (AFU_ORTHOLOGUE AFUA_3G00765)-RELATED-RELATED"/>
    <property type="match status" value="1"/>
</dbReference>
<reference evidence="2 3" key="1">
    <citation type="journal article" date="2019" name="Int. J. Syst. Evol. Microbiol.">
        <title>The Global Catalogue of Microorganisms (GCM) 10K type strain sequencing project: providing services to taxonomists for standard genome sequencing and annotation.</title>
        <authorList>
            <consortium name="The Broad Institute Genomics Platform"/>
            <consortium name="The Broad Institute Genome Sequencing Center for Infectious Disease"/>
            <person name="Wu L."/>
            <person name="Ma J."/>
        </authorList>
    </citation>
    <scope>NUCLEOTIDE SEQUENCE [LARGE SCALE GENOMIC DNA]</scope>
    <source>
        <strain evidence="2 3">JCM 1405</strain>
    </source>
</reference>
<evidence type="ECO:0000313" key="3">
    <source>
        <dbReference type="Proteomes" id="UP001500339"/>
    </source>
</evidence>
<proteinExistence type="predicted"/>
<dbReference type="InterPro" id="IPR051531">
    <property type="entry name" value="N-acetyltransferase"/>
</dbReference>
<comment type="caution">
    <text evidence="2">The sequence shown here is derived from an EMBL/GenBank/DDBJ whole genome shotgun (WGS) entry which is preliminary data.</text>
</comment>
<name>A0ABN1ISP6_9CLOT</name>
<dbReference type="EMBL" id="BAAACF010000001">
    <property type="protein sequence ID" value="GAA0720483.1"/>
    <property type="molecule type" value="Genomic_DNA"/>
</dbReference>
<gene>
    <name evidence="2" type="ORF">GCM10008905_09710</name>
</gene>